<feature type="domain" description="Microcin J25-processing protein McjB C-terminal" evidence="1">
    <location>
        <begin position="23"/>
        <end position="134"/>
    </location>
</feature>
<dbReference type="InterPro" id="IPR053521">
    <property type="entry name" value="McjB-like"/>
</dbReference>
<gene>
    <name evidence="2" type="ORF">OG549_21990</name>
</gene>
<dbReference type="InterPro" id="IPR032708">
    <property type="entry name" value="McjB_C"/>
</dbReference>
<dbReference type="AlphaFoldDB" id="A0AAU2V8R0"/>
<reference evidence="2" key="1">
    <citation type="submission" date="2022-10" db="EMBL/GenBank/DDBJ databases">
        <title>The complete genomes of actinobacterial strains from the NBC collection.</title>
        <authorList>
            <person name="Joergensen T.S."/>
            <person name="Alvarez Arevalo M."/>
            <person name="Sterndorff E.B."/>
            <person name="Faurdal D."/>
            <person name="Vuksanovic O."/>
            <person name="Mourched A.-S."/>
            <person name="Charusanti P."/>
            <person name="Shaw S."/>
            <person name="Blin K."/>
            <person name="Weber T."/>
        </authorList>
    </citation>
    <scope>NUCLEOTIDE SEQUENCE</scope>
    <source>
        <strain evidence="2">NBC_00003</strain>
    </source>
</reference>
<organism evidence="2">
    <name type="scientific">Streptomyces sp. NBC_00003</name>
    <dbReference type="NCBI Taxonomy" id="2903608"/>
    <lineage>
        <taxon>Bacteria</taxon>
        <taxon>Bacillati</taxon>
        <taxon>Actinomycetota</taxon>
        <taxon>Actinomycetes</taxon>
        <taxon>Kitasatosporales</taxon>
        <taxon>Streptomycetaceae</taxon>
        <taxon>Streptomyces</taxon>
    </lineage>
</organism>
<protein>
    <submittedName>
        <fullName evidence="2">Lasso peptide biosynthesis B2 protein</fullName>
    </submittedName>
</protein>
<dbReference type="NCBIfam" id="NF033537">
    <property type="entry name" value="lasso_biosyn_B2"/>
    <property type="match status" value="1"/>
</dbReference>
<evidence type="ECO:0000259" key="1">
    <source>
        <dbReference type="Pfam" id="PF13471"/>
    </source>
</evidence>
<dbReference type="Pfam" id="PF13471">
    <property type="entry name" value="Transglut_core3"/>
    <property type="match status" value="1"/>
</dbReference>
<proteinExistence type="predicted"/>
<dbReference type="EMBL" id="CP108318">
    <property type="protein sequence ID" value="WTW63109.1"/>
    <property type="molecule type" value="Genomic_DNA"/>
</dbReference>
<sequence>MSTPGALARPTDVPRAHRLGARAVLPAAYLIARLPPRRILALLTVLRRGAAPATPGRAQAARDALCAASLFCAGPRGCLPRSLGATLLCRLWGVWPTWCTGVRVVPPFSAHAWIEVDGRPIGEGVPDDYFSRLMSVPPASRNTQ</sequence>
<name>A0AAU2V8R0_9ACTN</name>
<evidence type="ECO:0000313" key="2">
    <source>
        <dbReference type="EMBL" id="WTW63109.1"/>
    </source>
</evidence>
<accession>A0AAU2V8R0</accession>